<protein>
    <submittedName>
        <fullName evidence="2">Uncharacterized protein</fullName>
    </submittedName>
</protein>
<sequence length="292" mass="32964">MHPSSSYQRREYDANTKQWMKEALVSREVIDDLEAVNRKLQHELLHKTRTLEAMDACVSSLGVSAKVRSAMEAKAATALSEATEDTSTPRRSPRKPQDALVRGGPGNKFSYSSEDYTNYVDQYSPPKDHEKISNPKKPLPSSDVKVSSPRRQKHDPQVFGSTSDANKFHHGSSEHLMIVEQHSPKRTREVTECPKMEQAFISGSDSYQQTAAYASSYPGQTERNDFGRSWPFHREEKALQESKDLFGNPRKPPGNHIPLSAAETDAIDKLVRDSPRRKGNNHHFVDFHGYNS</sequence>
<dbReference type="EMBL" id="KI913182">
    <property type="protein sequence ID" value="ETV68737.1"/>
    <property type="molecule type" value="Genomic_DNA"/>
</dbReference>
<dbReference type="OrthoDB" id="75622at2759"/>
<gene>
    <name evidence="2" type="ORF">H257_15324</name>
</gene>
<dbReference type="AlphaFoldDB" id="W4FMJ1"/>
<proteinExistence type="predicted"/>
<evidence type="ECO:0000256" key="1">
    <source>
        <dbReference type="SAM" id="MobiDB-lite"/>
    </source>
</evidence>
<dbReference type="RefSeq" id="XP_009841691.1">
    <property type="nucleotide sequence ID" value="XM_009843389.1"/>
</dbReference>
<organism evidence="2">
    <name type="scientific">Aphanomyces astaci</name>
    <name type="common">Crayfish plague agent</name>
    <dbReference type="NCBI Taxonomy" id="112090"/>
    <lineage>
        <taxon>Eukaryota</taxon>
        <taxon>Sar</taxon>
        <taxon>Stramenopiles</taxon>
        <taxon>Oomycota</taxon>
        <taxon>Saprolegniomycetes</taxon>
        <taxon>Saprolegniales</taxon>
        <taxon>Verrucalvaceae</taxon>
        <taxon>Aphanomyces</taxon>
    </lineage>
</organism>
<feature type="region of interest" description="Disordered" evidence="1">
    <location>
        <begin position="77"/>
        <end position="164"/>
    </location>
</feature>
<reference evidence="2" key="1">
    <citation type="submission" date="2013-12" db="EMBL/GenBank/DDBJ databases">
        <title>The Genome Sequence of Aphanomyces astaci APO3.</title>
        <authorList>
            <consortium name="The Broad Institute Genomics Platform"/>
            <person name="Russ C."/>
            <person name="Tyler B."/>
            <person name="van West P."/>
            <person name="Dieguez-Uribeondo J."/>
            <person name="Young S.K."/>
            <person name="Zeng Q."/>
            <person name="Gargeya S."/>
            <person name="Fitzgerald M."/>
            <person name="Abouelleil A."/>
            <person name="Alvarado L."/>
            <person name="Chapman S.B."/>
            <person name="Gainer-Dewar J."/>
            <person name="Goldberg J."/>
            <person name="Griggs A."/>
            <person name="Gujja S."/>
            <person name="Hansen M."/>
            <person name="Howarth C."/>
            <person name="Imamovic A."/>
            <person name="Ireland A."/>
            <person name="Larimer J."/>
            <person name="McCowan C."/>
            <person name="Murphy C."/>
            <person name="Pearson M."/>
            <person name="Poon T.W."/>
            <person name="Priest M."/>
            <person name="Roberts A."/>
            <person name="Saif S."/>
            <person name="Shea T."/>
            <person name="Sykes S."/>
            <person name="Wortman J."/>
            <person name="Nusbaum C."/>
            <person name="Birren B."/>
        </authorList>
    </citation>
    <scope>NUCLEOTIDE SEQUENCE [LARGE SCALE GENOMIC DNA]</scope>
    <source>
        <strain evidence="2">APO3</strain>
    </source>
</reference>
<name>W4FMJ1_APHAT</name>
<accession>W4FMJ1</accession>
<evidence type="ECO:0000313" key="2">
    <source>
        <dbReference type="EMBL" id="ETV68737.1"/>
    </source>
</evidence>
<dbReference type="GeneID" id="20817320"/>
<feature type="compositionally biased region" description="Polar residues" evidence="1">
    <location>
        <begin position="109"/>
        <end position="121"/>
    </location>
</feature>
<dbReference type="VEuPathDB" id="FungiDB:H257_15324"/>